<evidence type="ECO:0000256" key="1">
    <source>
        <dbReference type="ARBA" id="ARBA00001974"/>
    </source>
</evidence>
<reference evidence="7 8" key="1">
    <citation type="submission" date="2015-02" db="EMBL/GenBank/DDBJ databases">
        <title>Draft genome sequence of Aspergillus parasiticus SU-1.</title>
        <authorList>
            <person name="Yu J."/>
            <person name="Fedorova N."/>
            <person name="Yin Y."/>
            <person name="Losada L."/>
            <person name="Zafar N."/>
            <person name="Taujale R."/>
            <person name="Ehrlich K.C."/>
            <person name="Bhatnagar D."/>
            <person name="Cleveland T.E."/>
            <person name="Bennett J.W."/>
            <person name="Nierman W.C."/>
        </authorList>
    </citation>
    <scope>NUCLEOTIDE SEQUENCE [LARGE SCALE GENOMIC DNA]</scope>
    <source>
        <strain evidence="8">ATCC 56775 / NRRL 5862 / SRRC 143 / SU-1</strain>
    </source>
</reference>
<dbReference type="PROSITE" id="PS51257">
    <property type="entry name" value="PROKAR_LIPOPROTEIN"/>
    <property type="match status" value="1"/>
</dbReference>
<evidence type="ECO:0000313" key="7">
    <source>
        <dbReference type="EMBL" id="KJK63755.1"/>
    </source>
</evidence>
<dbReference type="SUPFAM" id="SSF51905">
    <property type="entry name" value="FAD/NAD(P)-binding domain"/>
    <property type="match status" value="3"/>
</dbReference>
<name>A0A0F0I7P9_ASPPU</name>
<dbReference type="PANTHER" id="PTHR42877:SF10">
    <property type="entry name" value="L-ORNITHINE N(5)-OXYGENASE"/>
    <property type="match status" value="1"/>
</dbReference>
<keyword evidence="3" id="KW-0285">Flavoprotein</keyword>
<evidence type="ECO:0000256" key="4">
    <source>
        <dbReference type="ARBA" id="ARBA00022827"/>
    </source>
</evidence>
<gene>
    <name evidence="7" type="ORF">P875_00064787</name>
</gene>
<dbReference type="Proteomes" id="UP000033540">
    <property type="component" value="Unassembled WGS sequence"/>
</dbReference>
<dbReference type="GO" id="GO:0050661">
    <property type="term" value="F:NADP binding"/>
    <property type="evidence" value="ECO:0007669"/>
    <property type="project" value="InterPro"/>
</dbReference>
<dbReference type="InterPro" id="IPR020946">
    <property type="entry name" value="Flavin_mOase-like"/>
</dbReference>
<organism evidence="7 8">
    <name type="scientific">Aspergillus parasiticus (strain ATCC 56775 / NRRL 5862 / SRRC 143 / SU-1)</name>
    <dbReference type="NCBI Taxonomy" id="1403190"/>
    <lineage>
        <taxon>Eukaryota</taxon>
        <taxon>Fungi</taxon>
        <taxon>Dikarya</taxon>
        <taxon>Ascomycota</taxon>
        <taxon>Pezizomycotina</taxon>
        <taxon>Eurotiomycetes</taxon>
        <taxon>Eurotiomycetidae</taxon>
        <taxon>Eurotiales</taxon>
        <taxon>Aspergillaceae</taxon>
        <taxon>Aspergillus</taxon>
        <taxon>Aspergillus subgen. Circumdati</taxon>
    </lineage>
</organism>
<sequence>MASKDRLSSSDYFPVIIIGAGLSGIAAGCQLKTKLGLGRFRIYDRNDGIGGTWWIHRYPGVACDVPASLYSYSFAQNPSWSTLKPSGEEIAAYIQATSDKFGLSSHIQLNTEVSSLIWDEQKEEWEVSLHQIPSAHGKSANCSALRSKCSVRAKIVISATGKFAVPQTDSIRVPGIETFTGSVLHTARWDANVNLQDKHVVVIGAGCSAAQLVPALLHQYNVRSVTQLVRTAPWVSPNLLSSRQLRAWETYTPWLMQKIPGLSQAVRLVMFLIAELSFFRIFKAGQHYSRERYEYKLRRYMERNSPSQYREILTPRYELGCKRLVHDAGWFKALWDPRLHITDLRLGRVEKSAVTLTDMRGDYQFAHSHESKIPADVIIMATGYDTSSLLHNIHVIGSGSATLHDYWTSDGIQAYQGLAVPGFKNLFLLLGPNSSSGHTSVMIGVENSIYYILKLIKPILDSEVSCWDIKKESSRVWTESVQKASQESVWVTGRCHSWYVDDKGWNSAVYP</sequence>
<dbReference type="AlphaFoldDB" id="A0A0F0I7P9"/>
<dbReference type="Gene3D" id="3.50.50.60">
    <property type="entry name" value="FAD/NAD(P)-binding domain"/>
    <property type="match status" value="2"/>
</dbReference>
<dbReference type="EMBL" id="JZEE01000543">
    <property type="protein sequence ID" value="KJK63755.1"/>
    <property type="molecule type" value="Genomic_DNA"/>
</dbReference>
<dbReference type="OrthoDB" id="74360at2759"/>
<evidence type="ECO:0000256" key="2">
    <source>
        <dbReference type="ARBA" id="ARBA00010139"/>
    </source>
</evidence>
<keyword evidence="6" id="KW-0472">Membrane</keyword>
<keyword evidence="6" id="KW-0812">Transmembrane</keyword>
<dbReference type="InterPro" id="IPR036188">
    <property type="entry name" value="FAD/NAD-bd_sf"/>
</dbReference>
<dbReference type="InterPro" id="IPR051209">
    <property type="entry name" value="FAD-bind_Monooxygenase_sf"/>
</dbReference>
<protein>
    <submittedName>
        <fullName evidence="7">Pyridine nucleotide-disulfide oxidoreductase</fullName>
    </submittedName>
</protein>
<comment type="cofactor">
    <cofactor evidence="1">
        <name>FAD</name>
        <dbReference type="ChEBI" id="CHEBI:57692"/>
    </cofactor>
</comment>
<dbReference type="GO" id="GO:0050660">
    <property type="term" value="F:flavin adenine dinucleotide binding"/>
    <property type="evidence" value="ECO:0007669"/>
    <property type="project" value="InterPro"/>
</dbReference>
<dbReference type="PANTHER" id="PTHR42877">
    <property type="entry name" value="L-ORNITHINE N(5)-MONOOXYGENASE-RELATED"/>
    <property type="match status" value="1"/>
</dbReference>
<feature type="transmembrane region" description="Helical" evidence="6">
    <location>
        <begin position="12"/>
        <end position="31"/>
    </location>
</feature>
<proteinExistence type="inferred from homology"/>
<keyword evidence="5" id="KW-0560">Oxidoreductase</keyword>
<evidence type="ECO:0000256" key="3">
    <source>
        <dbReference type="ARBA" id="ARBA00022630"/>
    </source>
</evidence>
<keyword evidence="6" id="KW-1133">Transmembrane helix</keyword>
<evidence type="ECO:0000313" key="8">
    <source>
        <dbReference type="Proteomes" id="UP000033540"/>
    </source>
</evidence>
<evidence type="ECO:0000256" key="5">
    <source>
        <dbReference type="ARBA" id="ARBA00023002"/>
    </source>
</evidence>
<evidence type="ECO:0000256" key="6">
    <source>
        <dbReference type="SAM" id="Phobius"/>
    </source>
</evidence>
<dbReference type="Pfam" id="PF00743">
    <property type="entry name" value="FMO-like"/>
    <property type="match status" value="1"/>
</dbReference>
<accession>A0A0F0I7P9</accession>
<comment type="caution">
    <text evidence="7">The sequence shown here is derived from an EMBL/GenBank/DDBJ whole genome shotgun (WGS) entry which is preliminary data.</text>
</comment>
<dbReference type="GO" id="GO:0004499">
    <property type="term" value="F:N,N-dimethylaniline monooxygenase activity"/>
    <property type="evidence" value="ECO:0007669"/>
    <property type="project" value="InterPro"/>
</dbReference>
<comment type="similarity">
    <text evidence="2">Belongs to the FAD-binding monooxygenase family.</text>
</comment>
<keyword evidence="4" id="KW-0274">FAD</keyword>